<dbReference type="GO" id="GO:0007165">
    <property type="term" value="P:signal transduction"/>
    <property type="evidence" value="ECO:0007669"/>
    <property type="project" value="UniProtKB-KW"/>
</dbReference>
<dbReference type="InterPro" id="IPR003660">
    <property type="entry name" value="HAMP_dom"/>
</dbReference>
<evidence type="ECO:0008006" key="15">
    <source>
        <dbReference type="Google" id="ProtNLM"/>
    </source>
</evidence>
<feature type="domain" description="HAMP" evidence="12">
    <location>
        <begin position="303"/>
        <end position="358"/>
    </location>
</feature>
<organism evidence="13 14">
    <name type="scientific">Geosporobacter ferrireducens</name>
    <dbReference type="NCBI Taxonomy" id="1424294"/>
    <lineage>
        <taxon>Bacteria</taxon>
        <taxon>Bacillati</taxon>
        <taxon>Bacillota</taxon>
        <taxon>Clostridia</taxon>
        <taxon>Peptostreptococcales</taxon>
        <taxon>Thermotaleaceae</taxon>
        <taxon>Geosporobacter</taxon>
    </lineage>
</organism>
<dbReference type="SMART" id="SM00283">
    <property type="entry name" value="MA"/>
    <property type="match status" value="1"/>
</dbReference>
<evidence type="ECO:0000259" key="11">
    <source>
        <dbReference type="PROSITE" id="PS50111"/>
    </source>
</evidence>
<dbReference type="GO" id="GO:0005886">
    <property type="term" value="C:plasma membrane"/>
    <property type="evidence" value="ECO:0007669"/>
    <property type="project" value="UniProtKB-SubCell"/>
</dbReference>
<comment type="subcellular location">
    <subcellularLocation>
        <location evidence="1">Cell membrane</location>
        <topology evidence="1">Multi-pass membrane protein</topology>
    </subcellularLocation>
</comment>
<dbReference type="SUPFAM" id="SSF58104">
    <property type="entry name" value="Methyl-accepting chemotaxis protein (MCP) signaling domain"/>
    <property type="match status" value="1"/>
</dbReference>
<keyword evidence="14" id="KW-1185">Reference proteome</keyword>
<feature type="domain" description="Methyl-accepting transducer" evidence="11">
    <location>
        <begin position="377"/>
        <end position="648"/>
    </location>
</feature>
<dbReference type="GO" id="GO:0006935">
    <property type="term" value="P:chemotaxis"/>
    <property type="evidence" value="ECO:0007669"/>
    <property type="project" value="UniProtKB-KW"/>
</dbReference>
<dbReference type="Proteomes" id="UP000095743">
    <property type="component" value="Chromosome"/>
</dbReference>
<keyword evidence="2" id="KW-1003">Cell membrane</keyword>
<feature type="transmembrane region" description="Helical" evidence="10">
    <location>
        <begin position="282"/>
        <end position="302"/>
    </location>
</feature>
<evidence type="ECO:0000256" key="9">
    <source>
        <dbReference type="PROSITE-ProRule" id="PRU00284"/>
    </source>
</evidence>
<dbReference type="PROSITE" id="PS50111">
    <property type="entry name" value="CHEMOTAXIS_TRANSDUC_2"/>
    <property type="match status" value="1"/>
</dbReference>
<dbReference type="PANTHER" id="PTHR32089:SF112">
    <property type="entry name" value="LYSOZYME-LIKE PROTEIN-RELATED"/>
    <property type="match status" value="1"/>
</dbReference>
<dbReference type="EMBL" id="CP017269">
    <property type="protein sequence ID" value="AOT69889.1"/>
    <property type="molecule type" value="Genomic_DNA"/>
</dbReference>
<evidence type="ECO:0000256" key="6">
    <source>
        <dbReference type="ARBA" id="ARBA00023136"/>
    </source>
</evidence>
<dbReference type="PROSITE" id="PS50885">
    <property type="entry name" value="HAMP"/>
    <property type="match status" value="1"/>
</dbReference>
<dbReference type="Pfam" id="PF02743">
    <property type="entry name" value="dCache_1"/>
    <property type="match status" value="1"/>
</dbReference>
<keyword evidence="6 10" id="KW-0472">Membrane</keyword>
<evidence type="ECO:0000256" key="3">
    <source>
        <dbReference type="ARBA" id="ARBA00022500"/>
    </source>
</evidence>
<evidence type="ECO:0000256" key="4">
    <source>
        <dbReference type="ARBA" id="ARBA00022692"/>
    </source>
</evidence>
<sequence>MKSIRTKLIIYFSILILAICSGLSFIAYDRASDAIIQQIEGILPEKAEDVAKTVAGINEGHLKSLTTLANNPYLISLDLESQMSFLDLEAKRLGFQSIGISDLEGSLQFSNGSSAQISDREYFQSALLGIPNISDPIVSKADGSIIVAYSVPVHNENNKPAAVLVAFADGTVLSKIVSDIRFGETGYAFIINEQGTMIGHKNEDLVLNGVNYIEESKSDVTYVDLANVLTKMTQGTTGVDQYTYEGSIRYMGFAPIRGTNWSIAVGGYQADILSGLKELQRYILIATFILLIIGICLAFIIGNSITKPILSSIHHAVQIASLDISKDLSQKDLRRKDEVGKLTNALQSITNSLRDFVKQIADSSQQVAAASEQLTATAQQSAMASEHIAASASEVAQSADRQISEVVNTTASIEEISASLEEVFGHIQEINASSQDVLIQSNDGRTEIDRAIHQMTSIYNSTKLVEATLGDISSSSDHMNTFTEVIANISSQTNLLALNAAIEAARAGEHGKGFAVVADEVRKLAEESQRATDEINSLIKINRQNIHQAKTAMDEGSKNVDEGIVIVNKAQQTFSKISQLVGQVNQQISTITESIEQVSNGAQHIVTSANEVENASKMVSGSIQNISAATEEQTASMEEISSSSESMASLAQDLQQYILKFKY</sequence>
<dbReference type="PANTHER" id="PTHR32089">
    <property type="entry name" value="METHYL-ACCEPTING CHEMOTAXIS PROTEIN MCPB"/>
    <property type="match status" value="1"/>
</dbReference>
<feature type="transmembrane region" description="Helical" evidence="10">
    <location>
        <begin position="9"/>
        <end position="28"/>
    </location>
</feature>
<dbReference type="CDD" id="cd12912">
    <property type="entry name" value="PDC2_MCP_like"/>
    <property type="match status" value="1"/>
</dbReference>
<keyword evidence="5 10" id="KW-1133">Transmembrane helix</keyword>
<evidence type="ECO:0000256" key="8">
    <source>
        <dbReference type="ARBA" id="ARBA00029447"/>
    </source>
</evidence>
<protein>
    <recommendedName>
        <fullName evidence="15">Chemotaxis protein</fullName>
    </recommendedName>
</protein>
<dbReference type="OrthoDB" id="1062at2"/>
<accession>A0A1D8GG66</accession>
<evidence type="ECO:0000256" key="10">
    <source>
        <dbReference type="SAM" id="Phobius"/>
    </source>
</evidence>
<dbReference type="Gene3D" id="6.10.340.10">
    <property type="match status" value="1"/>
</dbReference>
<evidence type="ECO:0000256" key="7">
    <source>
        <dbReference type="ARBA" id="ARBA00023224"/>
    </source>
</evidence>
<keyword evidence="7 9" id="KW-0807">Transducer</keyword>
<evidence type="ECO:0000256" key="1">
    <source>
        <dbReference type="ARBA" id="ARBA00004651"/>
    </source>
</evidence>
<comment type="similarity">
    <text evidence="8">Belongs to the methyl-accepting chemotaxis (MCP) protein family.</text>
</comment>
<evidence type="ECO:0000313" key="14">
    <source>
        <dbReference type="Proteomes" id="UP000095743"/>
    </source>
</evidence>
<dbReference type="Gene3D" id="3.30.450.20">
    <property type="entry name" value="PAS domain"/>
    <property type="match status" value="1"/>
</dbReference>
<reference evidence="13 14" key="1">
    <citation type="submission" date="2016-09" db="EMBL/GenBank/DDBJ databases">
        <title>Genomic analysis reveals versatility of anaerobic energy metabolism of Geosporobacter ferrireducens IRF9 of phylum Firmicutes.</title>
        <authorList>
            <person name="Kim S.-J."/>
        </authorList>
    </citation>
    <scope>NUCLEOTIDE SEQUENCE [LARGE SCALE GENOMIC DNA]</scope>
    <source>
        <strain evidence="13 14">IRF9</strain>
    </source>
</reference>
<dbReference type="Gene3D" id="1.10.287.950">
    <property type="entry name" value="Methyl-accepting chemotaxis protein"/>
    <property type="match status" value="1"/>
</dbReference>
<dbReference type="InterPro" id="IPR033479">
    <property type="entry name" value="dCache_1"/>
</dbReference>
<evidence type="ECO:0000313" key="13">
    <source>
        <dbReference type="EMBL" id="AOT69889.1"/>
    </source>
</evidence>
<dbReference type="InterPro" id="IPR004089">
    <property type="entry name" value="MCPsignal_dom"/>
</dbReference>
<keyword evidence="3" id="KW-0145">Chemotaxis</keyword>
<evidence type="ECO:0000256" key="2">
    <source>
        <dbReference type="ARBA" id="ARBA00022475"/>
    </source>
</evidence>
<dbReference type="AlphaFoldDB" id="A0A1D8GG66"/>
<keyword evidence="4 10" id="KW-0812">Transmembrane</keyword>
<dbReference type="STRING" id="1424294.Gferi_10035"/>
<dbReference type="Pfam" id="PF00015">
    <property type="entry name" value="MCPsignal"/>
    <property type="match status" value="1"/>
</dbReference>
<dbReference type="CDD" id="cd12914">
    <property type="entry name" value="PDC1_DGC_like"/>
    <property type="match status" value="1"/>
</dbReference>
<evidence type="ECO:0000256" key="5">
    <source>
        <dbReference type="ARBA" id="ARBA00022989"/>
    </source>
</evidence>
<proteinExistence type="inferred from homology"/>
<dbReference type="RefSeq" id="WP_069976040.1">
    <property type="nucleotide sequence ID" value="NZ_CP017269.1"/>
</dbReference>
<dbReference type="CDD" id="cd11386">
    <property type="entry name" value="MCP_signal"/>
    <property type="match status" value="1"/>
</dbReference>
<dbReference type="KEGG" id="gfe:Gferi_10035"/>
<evidence type="ECO:0000259" key="12">
    <source>
        <dbReference type="PROSITE" id="PS50885"/>
    </source>
</evidence>
<gene>
    <name evidence="13" type="ORF">Gferi_10035</name>
</gene>
<name>A0A1D8GG66_9FIRM</name>